<dbReference type="InterPro" id="IPR025943">
    <property type="entry name" value="Sigma_54_int_dom_ATP-bd_2"/>
</dbReference>
<sequence>MNIELIKQKSGIVGESEEINQVLEMVSQVAGVDISVLINGESGTGKELVAKAIHTASMRSSKDLTIVNCGAIPEGIIESELFGHKKGAYTDASESRKGYFETANKGTIFLDEIGDMPLETQVKVLRVLESGEYMRVGDSISKRTDTRVIAATNKNLAKLVKEGKFRQDLYYRLKTVTINLPALRRRKNDIRLLVERFALQFSRTNKIKYKGFTPEAIKAIQKFDWPGNVRELRNFIESILILEKGERITAEIIEKQLQSEKMIEFSDNPALPVVVNQNPDQAERELILRQLLFLRQDIEELKLMLKQSDFSILNSPRNIDENFSNKIHDDEFDSFEDKTLLKEQAIGSFKTTDLEKEMILRTLEYFNNNRRAAAKSLGMSERTLYRKINDYGIEKKINKDN</sequence>
<dbReference type="PRINTS" id="PR01590">
    <property type="entry name" value="HTHFIS"/>
</dbReference>
<dbReference type="GO" id="GO:0006355">
    <property type="term" value="P:regulation of DNA-templated transcription"/>
    <property type="evidence" value="ECO:0007669"/>
    <property type="project" value="InterPro"/>
</dbReference>
<dbReference type="Gene3D" id="1.10.8.60">
    <property type="match status" value="1"/>
</dbReference>
<keyword evidence="3" id="KW-0805">Transcription regulation</keyword>
<gene>
    <name evidence="7" type="ORF">METZ01_LOCUS40121</name>
</gene>
<keyword evidence="2" id="KW-0067">ATP-binding</keyword>
<dbReference type="GO" id="GO:0005524">
    <property type="term" value="F:ATP binding"/>
    <property type="evidence" value="ECO:0007669"/>
    <property type="project" value="UniProtKB-KW"/>
</dbReference>
<dbReference type="PROSITE" id="PS00676">
    <property type="entry name" value="SIGMA54_INTERACT_2"/>
    <property type="match status" value="1"/>
</dbReference>
<dbReference type="GO" id="GO:0043565">
    <property type="term" value="F:sequence-specific DNA binding"/>
    <property type="evidence" value="ECO:0007669"/>
    <property type="project" value="InterPro"/>
</dbReference>
<dbReference type="InterPro" id="IPR002078">
    <property type="entry name" value="Sigma_54_int"/>
</dbReference>
<dbReference type="Pfam" id="PF02954">
    <property type="entry name" value="HTH_8"/>
    <property type="match status" value="1"/>
</dbReference>
<dbReference type="InterPro" id="IPR009057">
    <property type="entry name" value="Homeodomain-like_sf"/>
</dbReference>
<dbReference type="SUPFAM" id="SSF46689">
    <property type="entry name" value="Homeodomain-like"/>
    <property type="match status" value="1"/>
</dbReference>
<dbReference type="InterPro" id="IPR025662">
    <property type="entry name" value="Sigma_54_int_dom_ATP-bd_1"/>
</dbReference>
<dbReference type="InterPro" id="IPR025944">
    <property type="entry name" value="Sigma_54_int_dom_CS"/>
</dbReference>
<accession>A0A381RBQ4</accession>
<dbReference type="AlphaFoldDB" id="A0A381RBQ4"/>
<dbReference type="EMBL" id="UINC01001716">
    <property type="protein sequence ID" value="SUZ87267.1"/>
    <property type="molecule type" value="Genomic_DNA"/>
</dbReference>
<evidence type="ECO:0000256" key="2">
    <source>
        <dbReference type="ARBA" id="ARBA00022840"/>
    </source>
</evidence>
<dbReference type="CDD" id="cd00009">
    <property type="entry name" value="AAA"/>
    <property type="match status" value="1"/>
</dbReference>
<proteinExistence type="predicted"/>
<evidence type="ECO:0000313" key="7">
    <source>
        <dbReference type="EMBL" id="SUZ87267.1"/>
    </source>
</evidence>
<dbReference type="InterPro" id="IPR027417">
    <property type="entry name" value="P-loop_NTPase"/>
</dbReference>
<dbReference type="InterPro" id="IPR058031">
    <property type="entry name" value="AAA_lid_NorR"/>
</dbReference>
<dbReference type="PROSITE" id="PS00675">
    <property type="entry name" value="SIGMA54_INTERACT_1"/>
    <property type="match status" value="1"/>
</dbReference>
<dbReference type="Gene3D" id="1.10.10.60">
    <property type="entry name" value="Homeodomain-like"/>
    <property type="match status" value="1"/>
</dbReference>
<dbReference type="FunFam" id="3.40.50.300:FF:000006">
    <property type="entry name" value="DNA-binding transcriptional regulator NtrC"/>
    <property type="match status" value="1"/>
</dbReference>
<name>A0A381RBQ4_9ZZZZ</name>
<dbReference type="Pfam" id="PF00158">
    <property type="entry name" value="Sigma54_activat"/>
    <property type="match status" value="1"/>
</dbReference>
<dbReference type="Gene3D" id="3.40.50.300">
    <property type="entry name" value="P-loop containing nucleotide triphosphate hydrolases"/>
    <property type="match status" value="1"/>
</dbReference>
<evidence type="ECO:0000256" key="1">
    <source>
        <dbReference type="ARBA" id="ARBA00022741"/>
    </source>
</evidence>
<dbReference type="PROSITE" id="PS00688">
    <property type="entry name" value="SIGMA54_INTERACT_3"/>
    <property type="match status" value="1"/>
</dbReference>
<feature type="domain" description="Sigma-54 factor interaction" evidence="6">
    <location>
        <begin position="12"/>
        <end position="241"/>
    </location>
</feature>
<protein>
    <recommendedName>
        <fullName evidence="6">Sigma-54 factor interaction domain-containing protein</fullName>
    </recommendedName>
</protein>
<keyword evidence="5" id="KW-0804">Transcription</keyword>
<dbReference type="Pfam" id="PF25601">
    <property type="entry name" value="AAA_lid_14"/>
    <property type="match status" value="1"/>
</dbReference>
<reference evidence="7" key="1">
    <citation type="submission" date="2018-05" db="EMBL/GenBank/DDBJ databases">
        <authorList>
            <person name="Lanie J.A."/>
            <person name="Ng W.-L."/>
            <person name="Kazmierczak K.M."/>
            <person name="Andrzejewski T.M."/>
            <person name="Davidsen T.M."/>
            <person name="Wayne K.J."/>
            <person name="Tettelin H."/>
            <person name="Glass J.I."/>
            <person name="Rusch D."/>
            <person name="Podicherti R."/>
            <person name="Tsui H.-C.T."/>
            <person name="Winkler M.E."/>
        </authorList>
    </citation>
    <scope>NUCLEOTIDE SEQUENCE</scope>
</reference>
<dbReference type="InterPro" id="IPR002197">
    <property type="entry name" value="HTH_Fis"/>
</dbReference>
<dbReference type="SMART" id="SM00382">
    <property type="entry name" value="AAA"/>
    <property type="match status" value="1"/>
</dbReference>
<evidence type="ECO:0000256" key="4">
    <source>
        <dbReference type="ARBA" id="ARBA00023125"/>
    </source>
</evidence>
<dbReference type="InterPro" id="IPR003593">
    <property type="entry name" value="AAA+_ATPase"/>
</dbReference>
<keyword evidence="1" id="KW-0547">Nucleotide-binding</keyword>
<evidence type="ECO:0000256" key="5">
    <source>
        <dbReference type="ARBA" id="ARBA00023163"/>
    </source>
</evidence>
<keyword evidence="4" id="KW-0238">DNA-binding</keyword>
<dbReference type="PROSITE" id="PS50045">
    <property type="entry name" value="SIGMA54_INTERACT_4"/>
    <property type="match status" value="1"/>
</dbReference>
<organism evidence="7">
    <name type="scientific">marine metagenome</name>
    <dbReference type="NCBI Taxonomy" id="408172"/>
    <lineage>
        <taxon>unclassified sequences</taxon>
        <taxon>metagenomes</taxon>
        <taxon>ecological metagenomes</taxon>
    </lineage>
</organism>
<evidence type="ECO:0000256" key="3">
    <source>
        <dbReference type="ARBA" id="ARBA00023015"/>
    </source>
</evidence>
<dbReference type="PANTHER" id="PTHR32071:SF121">
    <property type="entry name" value="SIGMA L-DEPENDENT TRANSCRIPTIONAL REGULATOR YQIR-RELATED"/>
    <property type="match status" value="1"/>
</dbReference>
<evidence type="ECO:0000259" key="6">
    <source>
        <dbReference type="PROSITE" id="PS50045"/>
    </source>
</evidence>
<dbReference type="PANTHER" id="PTHR32071">
    <property type="entry name" value="TRANSCRIPTIONAL REGULATORY PROTEIN"/>
    <property type="match status" value="1"/>
</dbReference>
<dbReference type="SUPFAM" id="SSF52540">
    <property type="entry name" value="P-loop containing nucleoside triphosphate hydrolases"/>
    <property type="match status" value="1"/>
</dbReference>